<proteinExistence type="predicted"/>
<accession>A0A916WAP5</accession>
<reference evidence="1" key="2">
    <citation type="submission" date="2020-09" db="EMBL/GenBank/DDBJ databases">
        <authorList>
            <person name="Sun Q."/>
            <person name="Zhou Y."/>
        </authorList>
    </citation>
    <scope>NUCLEOTIDE SEQUENCE</scope>
    <source>
        <strain evidence="1">CGMCC 1.15320</strain>
    </source>
</reference>
<protein>
    <recommendedName>
        <fullName evidence="3">Transposase</fullName>
    </recommendedName>
</protein>
<organism evidence="1 2">
    <name type="scientific">Nitratireductor aestuarii</name>
    <dbReference type="NCBI Taxonomy" id="1735103"/>
    <lineage>
        <taxon>Bacteria</taxon>
        <taxon>Pseudomonadati</taxon>
        <taxon>Pseudomonadota</taxon>
        <taxon>Alphaproteobacteria</taxon>
        <taxon>Hyphomicrobiales</taxon>
        <taxon>Phyllobacteriaceae</taxon>
        <taxon>Nitratireductor</taxon>
    </lineage>
</organism>
<dbReference type="Proteomes" id="UP000636264">
    <property type="component" value="Unassembled WGS sequence"/>
</dbReference>
<name>A0A916WAP5_9HYPH</name>
<reference evidence="1" key="1">
    <citation type="journal article" date="2014" name="Int. J. Syst. Evol. Microbiol.">
        <title>Complete genome sequence of Corynebacterium casei LMG S-19264T (=DSM 44701T), isolated from a smear-ripened cheese.</title>
        <authorList>
            <consortium name="US DOE Joint Genome Institute (JGI-PGF)"/>
            <person name="Walter F."/>
            <person name="Albersmeier A."/>
            <person name="Kalinowski J."/>
            <person name="Ruckert C."/>
        </authorList>
    </citation>
    <scope>NUCLEOTIDE SEQUENCE</scope>
    <source>
        <strain evidence="1">CGMCC 1.15320</strain>
    </source>
</reference>
<keyword evidence="2" id="KW-1185">Reference proteome</keyword>
<comment type="caution">
    <text evidence="1">The sequence shown here is derived from an EMBL/GenBank/DDBJ whole genome shotgun (WGS) entry which is preliminary data.</text>
</comment>
<dbReference type="EMBL" id="BMIF01000050">
    <property type="protein sequence ID" value="GGA83233.1"/>
    <property type="molecule type" value="Genomic_DNA"/>
</dbReference>
<evidence type="ECO:0000313" key="1">
    <source>
        <dbReference type="EMBL" id="GGA83233.1"/>
    </source>
</evidence>
<gene>
    <name evidence="1" type="ORF">GCM10011385_41700</name>
</gene>
<evidence type="ECO:0000313" key="2">
    <source>
        <dbReference type="Proteomes" id="UP000636264"/>
    </source>
</evidence>
<sequence length="138" mass="15888">MAKLATNPILRDYVQDRLAGLIATPDGIAFDGPVVVWKGRRAVHRQNRRWSKAWSPEQIARRLRLDFPEDPTMRISHEAIYQALYIQSRGALKRELSACLRSGRALRLPRERARSRGKSFTADALERFPINLDHIRTS</sequence>
<dbReference type="AlphaFoldDB" id="A0A916WAP5"/>
<evidence type="ECO:0008006" key="3">
    <source>
        <dbReference type="Google" id="ProtNLM"/>
    </source>
</evidence>